<feature type="compositionally biased region" description="Basic and acidic residues" evidence="1">
    <location>
        <begin position="1"/>
        <end position="11"/>
    </location>
</feature>
<evidence type="ECO:0000256" key="1">
    <source>
        <dbReference type="SAM" id="MobiDB-lite"/>
    </source>
</evidence>
<dbReference type="EMBL" id="JEMA01000910">
    <property type="protein sequence ID" value="KYF64478.1"/>
    <property type="molecule type" value="Genomic_DNA"/>
</dbReference>
<gene>
    <name evidence="2" type="ORF">BE15_09550</name>
</gene>
<reference evidence="2 3" key="1">
    <citation type="submission" date="2014-02" db="EMBL/GenBank/DDBJ databases">
        <title>The small core and large imbalanced accessory genome model reveals a collaborative survival strategy of Sorangium cellulosum strains in nature.</title>
        <authorList>
            <person name="Han K."/>
            <person name="Peng R."/>
            <person name="Blom J."/>
            <person name="Li Y.-Z."/>
        </authorList>
    </citation>
    <scope>NUCLEOTIDE SEQUENCE [LARGE SCALE GENOMIC DNA]</scope>
    <source>
        <strain evidence="2 3">So0008-312</strain>
    </source>
</reference>
<feature type="region of interest" description="Disordered" evidence="1">
    <location>
        <begin position="1"/>
        <end position="77"/>
    </location>
</feature>
<dbReference type="AlphaFoldDB" id="A0A150QA31"/>
<dbReference type="Proteomes" id="UP000075260">
    <property type="component" value="Unassembled WGS sequence"/>
</dbReference>
<evidence type="ECO:0000313" key="2">
    <source>
        <dbReference type="EMBL" id="KYF64478.1"/>
    </source>
</evidence>
<protein>
    <submittedName>
        <fullName evidence="2">Uncharacterized protein</fullName>
    </submittedName>
</protein>
<accession>A0A150QA31</accession>
<evidence type="ECO:0000313" key="3">
    <source>
        <dbReference type="Proteomes" id="UP000075260"/>
    </source>
</evidence>
<organism evidence="2 3">
    <name type="scientific">Sorangium cellulosum</name>
    <name type="common">Polyangium cellulosum</name>
    <dbReference type="NCBI Taxonomy" id="56"/>
    <lineage>
        <taxon>Bacteria</taxon>
        <taxon>Pseudomonadati</taxon>
        <taxon>Myxococcota</taxon>
        <taxon>Polyangia</taxon>
        <taxon>Polyangiales</taxon>
        <taxon>Polyangiaceae</taxon>
        <taxon>Sorangium</taxon>
    </lineage>
</organism>
<dbReference type="RefSeq" id="WP_061611683.1">
    <property type="nucleotide sequence ID" value="NZ_JEMA01000910.1"/>
</dbReference>
<comment type="caution">
    <text evidence="2">The sequence shown here is derived from an EMBL/GenBank/DDBJ whole genome shotgun (WGS) entry which is preliminary data.</text>
</comment>
<proteinExistence type="predicted"/>
<sequence>MKKTEERRHIIPTEGPPPPPARAPEEPVEEPPPTVPPTERPRHPSSPDHAPSQRAGGRVTLKRKETPPEGTPMIIDRQRGAARAQAGIHSAGLAGVYLLG</sequence>
<name>A0A150QA31_SORCE</name>